<accession>A0A0M6WK08</accession>
<dbReference type="STRING" id="301302.ERS852420_02256"/>
<evidence type="ECO:0000256" key="4">
    <source>
        <dbReference type="ARBA" id="ARBA00022912"/>
    </source>
</evidence>
<evidence type="ECO:0000256" key="3">
    <source>
        <dbReference type="ARBA" id="ARBA00022801"/>
    </source>
</evidence>
<organism evidence="8 9">
    <name type="scientific">Roseburia faecis</name>
    <dbReference type="NCBI Taxonomy" id="301302"/>
    <lineage>
        <taxon>Bacteria</taxon>
        <taxon>Bacillati</taxon>
        <taxon>Bacillota</taxon>
        <taxon>Clostridia</taxon>
        <taxon>Lachnospirales</taxon>
        <taxon>Lachnospiraceae</taxon>
        <taxon>Roseburia</taxon>
    </lineage>
</organism>
<dbReference type="Pfam" id="PF01451">
    <property type="entry name" value="LMWPc"/>
    <property type="match status" value="1"/>
</dbReference>
<dbReference type="SUPFAM" id="SSF52788">
    <property type="entry name" value="Phosphotyrosine protein phosphatases I"/>
    <property type="match status" value="1"/>
</dbReference>
<dbReference type="InterPro" id="IPR017867">
    <property type="entry name" value="Tyr_phospatase_low_mol_wt"/>
</dbReference>
<dbReference type="GO" id="GO:0004725">
    <property type="term" value="F:protein tyrosine phosphatase activity"/>
    <property type="evidence" value="ECO:0007669"/>
    <property type="project" value="UniProtKB-EC"/>
</dbReference>
<dbReference type="PRINTS" id="PR00719">
    <property type="entry name" value="LMWPTPASE"/>
</dbReference>
<evidence type="ECO:0000256" key="6">
    <source>
        <dbReference type="PIRSR" id="PIRSR617867-1"/>
    </source>
</evidence>
<proteinExistence type="inferred from homology"/>
<dbReference type="PANTHER" id="PTHR11717:SF7">
    <property type="entry name" value="LOW MOLECULAR WEIGHT PHOSPHOTYROSINE PROTEIN PHOSPHATASE"/>
    <property type="match status" value="1"/>
</dbReference>
<dbReference type="RefSeq" id="WP_082413818.1">
    <property type="nucleotide sequence ID" value="NZ_CP173697.1"/>
</dbReference>
<dbReference type="InterPro" id="IPR050438">
    <property type="entry name" value="LMW_PTPase"/>
</dbReference>
<sequence>MIRVCFICHGNICRSTMAESVLTHLVHQLHLDNQFEIDSAATSREEIGNPPHYGTKNKLYEENIPLVPHRARQMTRDDYLYFDYLIGMDSANIRNMTRIAGGTDSQDKIYKMLSFAGYEDTQKFTGARDVADPWYTGNFDETYEDVVAGCKGFLYYLQQKGDISREIEIPR</sequence>
<keyword evidence="4" id="KW-0904">Protein phosphatase</keyword>
<gene>
    <name evidence="8" type="ORF">M72_28151</name>
</gene>
<name>A0A0M6WK08_9FIRM</name>
<evidence type="ECO:0000256" key="2">
    <source>
        <dbReference type="ARBA" id="ARBA00013064"/>
    </source>
</evidence>
<dbReference type="InterPro" id="IPR036196">
    <property type="entry name" value="Ptyr_pPase_sf"/>
</dbReference>
<feature type="active site" evidence="6">
    <location>
        <position position="14"/>
    </location>
</feature>
<dbReference type="EMBL" id="CVRR01000016">
    <property type="protein sequence ID" value="CRL37247.1"/>
    <property type="molecule type" value="Genomic_DNA"/>
</dbReference>
<dbReference type="Gene3D" id="3.40.50.2300">
    <property type="match status" value="1"/>
</dbReference>
<evidence type="ECO:0000259" key="7">
    <source>
        <dbReference type="SMART" id="SM00226"/>
    </source>
</evidence>
<keyword evidence="3" id="KW-0378">Hydrolase</keyword>
<dbReference type="SMART" id="SM00226">
    <property type="entry name" value="LMWPc"/>
    <property type="match status" value="1"/>
</dbReference>
<dbReference type="Proteomes" id="UP000049979">
    <property type="component" value="Unassembled WGS sequence"/>
</dbReference>
<keyword evidence="9" id="KW-1185">Reference proteome</keyword>
<dbReference type="PANTHER" id="PTHR11717">
    <property type="entry name" value="LOW MOLECULAR WEIGHT PROTEIN TYROSINE PHOSPHATASE"/>
    <property type="match status" value="1"/>
</dbReference>
<comment type="catalytic activity">
    <reaction evidence="5">
        <text>O-phospho-L-tyrosyl-[protein] + H2O = L-tyrosyl-[protein] + phosphate</text>
        <dbReference type="Rhea" id="RHEA:10684"/>
        <dbReference type="Rhea" id="RHEA-COMP:10136"/>
        <dbReference type="Rhea" id="RHEA-COMP:20101"/>
        <dbReference type="ChEBI" id="CHEBI:15377"/>
        <dbReference type="ChEBI" id="CHEBI:43474"/>
        <dbReference type="ChEBI" id="CHEBI:46858"/>
        <dbReference type="ChEBI" id="CHEBI:61978"/>
        <dbReference type="EC" id="3.1.3.48"/>
    </reaction>
</comment>
<dbReference type="OrthoDB" id="9784339at2"/>
<evidence type="ECO:0000313" key="8">
    <source>
        <dbReference type="EMBL" id="CRL37247.1"/>
    </source>
</evidence>
<feature type="active site" description="Nucleophile" evidence="6">
    <location>
        <position position="8"/>
    </location>
</feature>
<dbReference type="AlphaFoldDB" id="A0A0M6WK08"/>
<evidence type="ECO:0000256" key="5">
    <source>
        <dbReference type="ARBA" id="ARBA00051722"/>
    </source>
</evidence>
<dbReference type="EC" id="3.1.3.48" evidence="2"/>
<protein>
    <recommendedName>
        <fullName evidence="2">protein-tyrosine-phosphatase</fullName>
        <ecNumber evidence="2">3.1.3.48</ecNumber>
    </recommendedName>
</protein>
<comment type="similarity">
    <text evidence="1">Belongs to the low molecular weight phosphotyrosine protein phosphatase family.</text>
</comment>
<reference evidence="9" key="1">
    <citation type="submission" date="2015-05" db="EMBL/GenBank/DDBJ databases">
        <authorList>
            <consortium name="Pathogen Informatics"/>
        </authorList>
    </citation>
    <scope>NUCLEOTIDE SEQUENCE [LARGE SCALE GENOMIC DNA]</scope>
    <source>
        <strain evidence="9">M72</strain>
    </source>
</reference>
<feature type="active site" description="Proton donor" evidence="6">
    <location>
        <position position="132"/>
    </location>
</feature>
<dbReference type="InterPro" id="IPR023485">
    <property type="entry name" value="Ptyr_pPase"/>
</dbReference>
<evidence type="ECO:0000313" key="9">
    <source>
        <dbReference type="Proteomes" id="UP000049979"/>
    </source>
</evidence>
<dbReference type="CDD" id="cd16343">
    <property type="entry name" value="LMWPTP"/>
    <property type="match status" value="1"/>
</dbReference>
<feature type="domain" description="Phosphotyrosine protein phosphatase I" evidence="7">
    <location>
        <begin position="2"/>
        <end position="156"/>
    </location>
</feature>
<evidence type="ECO:0000256" key="1">
    <source>
        <dbReference type="ARBA" id="ARBA00011063"/>
    </source>
</evidence>